<dbReference type="AlphaFoldDB" id="A0A8H6F4W2"/>
<dbReference type="GO" id="GO:0005783">
    <property type="term" value="C:endoplasmic reticulum"/>
    <property type="evidence" value="ECO:0007669"/>
    <property type="project" value="TreeGrafter"/>
</dbReference>
<name>A0A8H6F4W2_CANAX</name>
<proteinExistence type="predicted"/>
<dbReference type="InterPro" id="IPR006577">
    <property type="entry name" value="UAS"/>
</dbReference>
<dbReference type="GO" id="GO:0036503">
    <property type="term" value="P:ERAD pathway"/>
    <property type="evidence" value="ECO:0007669"/>
    <property type="project" value="TreeGrafter"/>
</dbReference>
<keyword evidence="3" id="KW-0472">Membrane</keyword>
<dbReference type="PROSITE" id="PS50033">
    <property type="entry name" value="UBX"/>
    <property type="match status" value="1"/>
</dbReference>
<sequence>MSSSISDWIRNFFQPSTSYQRVGTSSNSSIPGSFPTEQESNSPPQPPSSRISPVFNSQTINSTFRNLSSWLNYLLIQPLIIIILVIFRILSTIINVIYFQNQSPSIVNGSGGGGGSGSGIDGSTNNNSRCEFVDPVAKASKFIRDLEDNLQPPSILQGNDINSGGGGSNDTHSPITSATRPVSGTTLPPFFQGSYTQALYMATKRGKFLFVYLTNPHNENANGIFNNIITNEIFLKIFQTNENIIIWGGDLTNPEAYQLANSLAVTKFPFLGLLCLTRSSKMTPEGPRKTVSKLSLVSKIQGNIINTQSLSLGLHQYQNQYQDTNFDDELNLIRQELQDKYMSQILLKQQELNYQKSLQADKLKKQKKQYDTLSKQYLIYQLDRFEKYLTKDRVANDNIAKIAIKLTNGNRVTGYFPSNNSIEDIFIFVELINRGYLNVANNSTTTTTTTTTKLTSTLTESQALTKFKDFKLIYNFKLLSPLPPKICLNDVLYHLKIPHPPPPPSRLINLI</sequence>
<dbReference type="InterPro" id="IPR029071">
    <property type="entry name" value="Ubiquitin-like_domsf"/>
</dbReference>
<reference evidence="5 6" key="1">
    <citation type="submission" date="2020-03" db="EMBL/GenBank/DDBJ databases">
        <title>FDA dAtabase for Regulatory Grade micrObial Sequences (FDA-ARGOS): Supporting development and validation of Infectious Disease Dx tests.</title>
        <authorList>
            <person name="Campos J."/>
            <person name="Goldberg B."/>
            <person name="Tallon L."/>
            <person name="Sadzewicz L."/>
            <person name="Vavikolanu K."/>
            <person name="Mehta A."/>
            <person name="Aluvathingal J."/>
            <person name="Nadendla S."/>
            <person name="Nandy P."/>
            <person name="Geyer C."/>
            <person name="Yan Y."/>
            <person name="Sichtig H."/>
        </authorList>
    </citation>
    <scope>NUCLEOTIDE SEQUENCE [LARGE SCALE GENOMIC DNA]</scope>
    <source>
        <strain evidence="5 6">FDAARGOS_656</strain>
    </source>
</reference>
<keyword evidence="3" id="KW-0812">Transmembrane</keyword>
<dbReference type="SUPFAM" id="SSF52833">
    <property type="entry name" value="Thioredoxin-like"/>
    <property type="match status" value="1"/>
</dbReference>
<dbReference type="EMBL" id="JABWAD010000016">
    <property type="protein sequence ID" value="KAF6071383.1"/>
    <property type="molecule type" value="Genomic_DNA"/>
</dbReference>
<feature type="transmembrane region" description="Helical" evidence="3">
    <location>
        <begin position="73"/>
        <end position="98"/>
    </location>
</feature>
<dbReference type="Gene3D" id="3.40.30.10">
    <property type="entry name" value="Glutaredoxin"/>
    <property type="match status" value="1"/>
</dbReference>
<evidence type="ECO:0000313" key="6">
    <source>
        <dbReference type="Proteomes" id="UP000536275"/>
    </source>
</evidence>
<dbReference type="Proteomes" id="UP000536275">
    <property type="component" value="Unassembled WGS sequence"/>
</dbReference>
<evidence type="ECO:0000313" key="5">
    <source>
        <dbReference type="EMBL" id="KAF6071383.1"/>
    </source>
</evidence>
<evidence type="ECO:0000259" key="4">
    <source>
        <dbReference type="PROSITE" id="PS50033"/>
    </source>
</evidence>
<keyword evidence="3" id="KW-1133">Transmembrane helix</keyword>
<comment type="caution">
    <text evidence="5">The sequence shown here is derived from an EMBL/GenBank/DDBJ whole genome shotgun (WGS) entry which is preliminary data.</text>
</comment>
<accession>A0A8H6F4W2</accession>
<dbReference type="SUPFAM" id="SSF54236">
    <property type="entry name" value="Ubiquitin-like"/>
    <property type="match status" value="1"/>
</dbReference>
<protein>
    <submittedName>
        <fullName evidence="5">UBX domain family protein</fullName>
    </submittedName>
</protein>
<feature type="domain" description="UBX" evidence="4">
    <location>
        <begin position="395"/>
        <end position="430"/>
    </location>
</feature>
<gene>
    <name evidence="5" type="ORF">FOB64_001126</name>
</gene>
<feature type="region of interest" description="Disordered" evidence="2">
    <location>
        <begin position="150"/>
        <end position="180"/>
    </location>
</feature>
<dbReference type="GO" id="GO:0043130">
    <property type="term" value="F:ubiquitin binding"/>
    <property type="evidence" value="ECO:0007669"/>
    <property type="project" value="TreeGrafter"/>
</dbReference>
<feature type="compositionally biased region" description="Polar residues" evidence="2">
    <location>
        <begin position="171"/>
        <end position="180"/>
    </location>
</feature>
<evidence type="ECO:0000256" key="2">
    <source>
        <dbReference type="SAM" id="MobiDB-lite"/>
    </source>
</evidence>
<dbReference type="Gene3D" id="3.10.20.90">
    <property type="entry name" value="Phosphatidylinositol 3-kinase Catalytic Subunit, Chain A, domain 1"/>
    <property type="match status" value="1"/>
</dbReference>
<dbReference type="InterPro" id="IPR050730">
    <property type="entry name" value="UBX_domain-protein"/>
</dbReference>
<dbReference type="InterPro" id="IPR001012">
    <property type="entry name" value="UBX_dom"/>
</dbReference>
<dbReference type="PANTHER" id="PTHR23322:SF1">
    <property type="entry name" value="FAS-ASSOCIATED FACTOR 2"/>
    <property type="match status" value="1"/>
</dbReference>
<feature type="compositionally biased region" description="Polar residues" evidence="2">
    <location>
        <begin position="18"/>
        <end position="39"/>
    </location>
</feature>
<evidence type="ECO:0000256" key="1">
    <source>
        <dbReference type="ARBA" id="ARBA00023054"/>
    </source>
</evidence>
<dbReference type="PANTHER" id="PTHR23322">
    <property type="entry name" value="FAS-ASSOCIATED PROTEIN"/>
    <property type="match status" value="1"/>
</dbReference>
<dbReference type="InterPro" id="IPR036249">
    <property type="entry name" value="Thioredoxin-like_sf"/>
</dbReference>
<evidence type="ECO:0000256" key="3">
    <source>
        <dbReference type="SAM" id="Phobius"/>
    </source>
</evidence>
<feature type="region of interest" description="Disordered" evidence="2">
    <location>
        <begin position="18"/>
        <end position="54"/>
    </location>
</feature>
<keyword evidence="1" id="KW-0175">Coiled coil</keyword>
<dbReference type="SMART" id="SM00594">
    <property type="entry name" value="UAS"/>
    <property type="match status" value="1"/>
</dbReference>
<organism evidence="5 6">
    <name type="scientific">Candida albicans</name>
    <name type="common">Yeast</name>
    <dbReference type="NCBI Taxonomy" id="5476"/>
    <lineage>
        <taxon>Eukaryota</taxon>
        <taxon>Fungi</taxon>
        <taxon>Dikarya</taxon>
        <taxon>Ascomycota</taxon>
        <taxon>Saccharomycotina</taxon>
        <taxon>Pichiomycetes</taxon>
        <taxon>Debaryomycetaceae</taxon>
        <taxon>Candida/Lodderomyces clade</taxon>
        <taxon>Candida</taxon>
    </lineage>
</organism>